<keyword evidence="1" id="KW-0675">Receptor</keyword>
<dbReference type="Proteomes" id="UP000677898">
    <property type="component" value="Chromosome"/>
</dbReference>
<organism evidence="1 2">
    <name type="scientific">Ralstonia syzygii</name>
    <dbReference type="NCBI Taxonomy" id="28097"/>
    <lineage>
        <taxon>Bacteria</taxon>
        <taxon>Pseudomonadati</taxon>
        <taxon>Pseudomonadota</taxon>
        <taxon>Betaproteobacteria</taxon>
        <taxon>Burkholderiales</taxon>
        <taxon>Burkholderiaceae</taxon>
        <taxon>Ralstonia</taxon>
        <taxon>Ralstonia solanacearum species complex</taxon>
    </lineage>
</organism>
<dbReference type="EMBL" id="CP046729">
    <property type="protein sequence ID" value="QUP54616.1"/>
    <property type="molecule type" value="Genomic_DNA"/>
</dbReference>
<gene>
    <name evidence="1" type="ORF">GO998_13170</name>
</gene>
<name>A0ABX7ZGY5_9RALS</name>
<accession>A0ABX7ZGY5</accession>
<keyword evidence="2" id="KW-1185">Reference proteome</keyword>
<protein>
    <submittedName>
        <fullName evidence="1">Toll-Interleukin receptor</fullName>
    </submittedName>
</protein>
<proteinExistence type="predicted"/>
<evidence type="ECO:0000313" key="2">
    <source>
        <dbReference type="Proteomes" id="UP000677898"/>
    </source>
</evidence>
<dbReference type="RefSeq" id="WP_211903850.1">
    <property type="nucleotide sequence ID" value="NZ_CP046729.1"/>
</dbReference>
<reference evidence="1 2" key="1">
    <citation type="journal article" date="2021" name="Phytopathology">
        <title>Complete genome sequence of Ralstonia syzygii subsp. indonesiensis strain LLRS-1, isolated from wilted tobacco in China.</title>
        <authorList>
            <person name="Lu C.H."/>
            <person name="Li J.Y."/>
            <person name="Mi M.G."/>
            <person name="Lin Z.L."/>
            <person name="Jiang N."/>
            <person name="Gai X."/>
            <person name="Ma J.H."/>
            <person name="Lei L.P."/>
            <person name="Xia Z.Y."/>
        </authorList>
    </citation>
    <scope>NUCLEOTIDE SEQUENCE [LARGE SCALE GENOMIC DNA]</scope>
    <source>
        <strain evidence="1 2">LLRS-1</strain>
    </source>
</reference>
<sequence>MGLFKESDLRARADRGTPLQKSAGAIISEKFEASAQVEEFDIFLSHSLNDQKLILGIWLSLEDMGYKVYVDWIHDRHLSRDSVTKETAHVLRLRMQSSKSLFFATTASSSASRWMPWAPERGRLAAPIERTRCWNADLLLWYLLVTIDRFFLSSVNHSPYALKK</sequence>
<evidence type="ECO:0000313" key="1">
    <source>
        <dbReference type="EMBL" id="QUP54616.1"/>
    </source>
</evidence>